<dbReference type="AlphaFoldDB" id="A0A4Q7L1Y3"/>
<keyword evidence="1" id="KW-0472">Membrane</keyword>
<organism evidence="2 3">
    <name type="scientific">Herbihabitans rhizosphaerae</name>
    <dbReference type="NCBI Taxonomy" id="1872711"/>
    <lineage>
        <taxon>Bacteria</taxon>
        <taxon>Bacillati</taxon>
        <taxon>Actinomycetota</taxon>
        <taxon>Actinomycetes</taxon>
        <taxon>Pseudonocardiales</taxon>
        <taxon>Pseudonocardiaceae</taxon>
        <taxon>Herbihabitans</taxon>
    </lineage>
</organism>
<comment type="caution">
    <text evidence="2">The sequence shown here is derived from an EMBL/GenBank/DDBJ whole genome shotgun (WGS) entry which is preliminary data.</text>
</comment>
<dbReference type="Proteomes" id="UP000294257">
    <property type="component" value="Unassembled WGS sequence"/>
</dbReference>
<dbReference type="Pfam" id="PF17240">
    <property type="entry name" value="DUF5313"/>
    <property type="match status" value="1"/>
</dbReference>
<feature type="transmembrane region" description="Helical" evidence="1">
    <location>
        <begin position="67"/>
        <end position="84"/>
    </location>
</feature>
<keyword evidence="1" id="KW-1133">Transmembrane helix</keyword>
<dbReference type="RefSeq" id="WP_130343087.1">
    <property type="nucleotide sequence ID" value="NZ_SGWQ01000002.1"/>
</dbReference>
<proteinExistence type="predicted"/>
<evidence type="ECO:0000313" key="2">
    <source>
        <dbReference type="EMBL" id="RZS43207.1"/>
    </source>
</evidence>
<gene>
    <name evidence="2" type="ORF">EV193_102186</name>
</gene>
<protein>
    <submittedName>
        <fullName evidence="2">Uncharacterized protein</fullName>
    </submittedName>
</protein>
<dbReference type="InterPro" id="IPR035197">
    <property type="entry name" value="DUF5313"/>
</dbReference>
<evidence type="ECO:0000313" key="3">
    <source>
        <dbReference type="Proteomes" id="UP000294257"/>
    </source>
</evidence>
<dbReference type="EMBL" id="SGWQ01000002">
    <property type="protein sequence ID" value="RZS43207.1"/>
    <property type="molecule type" value="Genomic_DNA"/>
</dbReference>
<accession>A0A4Q7L1Y3</accession>
<keyword evidence="1" id="KW-0812">Transmembrane</keyword>
<dbReference type="OrthoDB" id="5195204at2"/>
<evidence type="ECO:0000256" key="1">
    <source>
        <dbReference type="SAM" id="Phobius"/>
    </source>
</evidence>
<keyword evidence="3" id="KW-1185">Reference proteome</keyword>
<name>A0A4Q7L1Y3_9PSEU</name>
<sequence>MWATRPGPVRWLWYAWGGRLPHAYREWVLYDLTRPTWVLWHGARALVQHSVWLLLLLLPIPMSLRGPMVLLAMGVGLFYSFAFIEDASERKIVQHGYPPWLARAIREETPRADREQVAELYAAYYKDGPGEAASRD</sequence>
<reference evidence="2 3" key="1">
    <citation type="submission" date="2019-02" db="EMBL/GenBank/DDBJ databases">
        <title>Genomic Encyclopedia of Type Strains, Phase IV (KMG-IV): sequencing the most valuable type-strain genomes for metagenomic binning, comparative biology and taxonomic classification.</title>
        <authorList>
            <person name="Goeker M."/>
        </authorList>
    </citation>
    <scope>NUCLEOTIDE SEQUENCE [LARGE SCALE GENOMIC DNA]</scope>
    <source>
        <strain evidence="2 3">DSM 101727</strain>
    </source>
</reference>